<accession>A0A2B7XRK0</accession>
<gene>
    <name evidence="2" type="ORF">AJ79_04653</name>
</gene>
<feature type="compositionally biased region" description="Basic and acidic residues" evidence="1">
    <location>
        <begin position="77"/>
        <end position="92"/>
    </location>
</feature>
<feature type="compositionally biased region" description="Basic and acidic residues" evidence="1">
    <location>
        <begin position="41"/>
        <end position="54"/>
    </location>
</feature>
<organism evidence="2 3">
    <name type="scientific">Helicocarpus griseus UAMH5409</name>
    <dbReference type="NCBI Taxonomy" id="1447875"/>
    <lineage>
        <taxon>Eukaryota</taxon>
        <taxon>Fungi</taxon>
        <taxon>Dikarya</taxon>
        <taxon>Ascomycota</taxon>
        <taxon>Pezizomycotina</taxon>
        <taxon>Eurotiomycetes</taxon>
        <taxon>Eurotiomycetidae</taxon>
        <taxon>Onygenales</taxon>
        <taxon>Ajellomycetaceae</taxon>
        <taxon>Helicocarpus</taxon>
    </lineage>
</organism>
<dbReference type="Proteomes" id="UP000223968">
    <property type="component" value="Unassembled WGS sequence"/>
</dbReference>
<evidence type="ECO:0000256" key="1">
    <source>
        <dbReference type="SAM" id="MobiDB-lite"/>
    </source>
</evidence>
<comment type="caution">
    <text evidence="2">The sequence shown here is derived from an EMBL/GenBank/DDBJ whole genome shotgun (WGS) entry which is preliminary data.</text>
</comment>
<proteinExistence type="predicted"/>
<protein>
    <submittedName>
        <fullName evidence="2">Uncharacterized protein</fullName>
    </submittedName>
</protein>
<feature type="compositionally biased region" description="Acidic residues" evidence="1">
    <location>
        <begin position="93"/>
        <end position="128"/>
    </location>
</feature>
<dbReference type="STRING" id="1447875.A0A2B7XRK0"/>
<feature type="region of interest" description="Disordered" evidence="1">
    <location>
        <begin position="41"/>
        <end position="128"/>
    </location>
</feature>
<name>A0A2B7XRK0_9EURO</name>
<sequence>MGSFDVYCAFCSGSFTGAEIGCRSKSQRKVRERYIANKIKELKEEKRQAERKAEACPSSKEPETNEATEDEQNDEREESKDVEKGKISHAEKEEEEVVEEQNEAENEVLEEAAEREVDDMELTEDSDGEYSYDRELVTRDSVRWLSALHFLGNWSPAPGASRAYISGEGRYDDYVSIPLYAPGDDPEEPINVFWYGRISQFMAVYWLSDYDDGEAAFPFHWCCFEILLKVITGLTDWRRIDKDALYNVLLGLTPHKYGNSLEIDYGMIMGADQHWASIPGEEYLVAHPTIIPRFEESLRNSITERTFKGAPPHLHLANKVKHDPFSKLPYDLLYSVLRYLPGQSVRALMIASWPAYNATRHPAFWKQLIRWDMPWFWELNMMIEEFEDLDYKNLYLWLDKATTPTYAMAGPFMGVANRRRIWGACTQIAERYIMAQNAAHNTIDEDPNVLLEQNGMEQLPMVAYPQPIMNIRNLSRQWVYTLREANSQPAQLSAIWTHEGYLMGMGVQFGSNRRVFGHASTPNGVRSSVVSIPRYNWIKGIVMYMPEMDLYASGGRTGAVGFDIIFDNDKKFSVGATKGNRRPFMVSDGYYLVGLVGQTGEDGIISRFGLVECSPPNRSNEFYLKDARPVPSADHPFGEKLLWADGVMDLVISNDPHSKKAPIWRHPSIQVLPSSRVEDLGYGEHVPGDLVPYKLIIWAKSDEDLRKVTRITVCTKQYFTIFGSINCVLGMRAGHLDHSSGLRTKKGRYTGSRDEYDAESVHGHLCHFDIDGPNGEYVAGIDVAMGKIVKAIRLRTNKGREVCFGDPDQDNWEPERAAEGDIFVGVALAF</sequence>
<dbReference type="SUPFAM" id="SSF81383">
    <property type="entry name" value="F-box domain"/>
    <property type="match status" value="1"/>
</dbReference>
<evidence type="ECO:0000313" key="3">
    <source>
        <dbReference type="Proteomes" id="UP000223968"/>
    </source>
</evidence>
<dbReference type="OrthoDB" id="9984533at2759"/>
<evidence type="ECO:0000313" key="2">
    <source>
        <dbReference type="EMBL" id="PGH11856.1"/>
    </source>
</evidence>
<dbReference type="AlphaFoldDB" id="A0A2B7XRK0"/>
<reference evidence="2 3" key="1">
    <citation type="submission" date="2017-10" db="EMBL/GenBank/DDBJ databases">
        <title>Comparative genomics in systemic dimorphic fungi from Ajellomycetaceae.</title>
        <authorList>
            <person name="Munoz J.F."/>
            <person name="Mcewen J.G."/>
            <person name="Clay O.K."/>
            <person name="Cuomo C.A."/>
        </authorList>
    </citation>
    <scope>NUCLEOTIDE SEQUENCE [LARGE SCALE GENOMIC DNA]</scope>
    <source>
        <strain evidence="2 3">UAMH5409</strain>
    </source>
</reference>
<dbReference type="EMBL" id="PDNB01000067">
    <property type="protein sequence ID" value="PGH11856.1"/>
    <property type="molecule type" value="Genomic_DNA"/>
</dbReference>
<keyword evidence="3" id="KW-1185">Reference proteome</keyword>
<dbReference type="InterPro" id="IPR036047">
    <property type="entry name" value="F-box-like_dom_sf"/>
</dbReference>
<feature type="compositionally biased region" description="Acidic residues" evidence="1">
    <location>
        <begin position="64"/>
        <end position="76"/>
    </location>
</feature>